<gene>
    <name evidence="1" type="ORF">FDQ92_00800</name>
</gene>
<dbReference type="AlphaFoldDB" id="A0A4P8L2A7"/>
<dbReference type="RefSeq" id="WP_137422832.1">
    <property type="nucleotide sequence ID" value="NZ_CP040098.1"/>
</dbReference>
<proteinExistence type="predicted"/>
<keyword evidence="2" id="KW-1185">Reference proteome</keyword>
<evidence type="ECO:0000313" key="1">
    <source>
        <dbReference type="EMBL" id="QCQ20862.1"/>
    </source>
</evidence>
<reference evidence="1 2" key="1">
    <citation type="submission" date="2019-05" db="EMBL/GenBank/DDBJ databases">
        <title>The Complete Genome Sequence of the n-alkane-degrading Desulfoglaeba alkanexedens ALDC reveals multiple alkylsuccinate synthase gene clusters.</title>
        <authorList>
            <person name="Callaghan A.V."/>
            <person name="Davidova I.A."/>
            <person name="Duncan K.E."/>
            <person name="Morris B."/>
            <person name="McInerney M.J."/>
        </authorList>
    </citation>
    <scope>NUCLEOTIDE SEQUENCE [LARGE SCALE GENOMIC DNA]</scope>
    <source>
        <strain evidence="1 2">ALDC</strain>
    </source>
</reference>
<reference evidence="1 2" key="2">
    <citation type="submission" date="2019-05" db="EMBL/GenBank/DDBJ databases">
        <authorList>
            <person name="Suflita J.M."/>
            <person name="Marks C.R."/>
        </authorList>
    </citation>
    <scope>NUCLEOTIDE SEQUENCE [LARGE SCALE GENOMIC DNA]</scope>
    <source>
        <strain evidence="1 2">ALDC</strain>
    </source>
</reference>
<evidence type="ECO:0000313" key="2">
    <source>
        <dbReference type="Proteomes" id="UP000298602"/>
    </source>
</evidence>
<protein>
    <submittedName>
        <fullName evidence="1">Tetratricopeptide repeat protein</fullName>
    </submittedName>
</protein>
<dbReference type="EMBL" id="CP040098">
    <property type="protein sequence ID" value="QCQ20862.1"/>
    <property type="molecule type" value="Genomic_DNA"/>
</dbReference>
<accession>A0A4P8L2A7</accession>
<dbReference type="Gene3D" id="2.60.120.260">
    <property type="entry name" value="Galactose-binding domain-like"/>
    <property type="match status" value="1"/>
</dbReference>
<dbReference type="InterPro" id="IPR011990">
    <property type="entry name" value="TPR-like_helical_dom_sf"/>
</dbReference>
<name>A0A4P8L2A7_9BACT</name>
<sequence length="400" mass="45669">MKPPLRKRIAWSVLLAGLGVVLGGYGLLRYQVGTRNIDFALNHASARLFPQTWLWEGHRYFYDRLDPEGAADAYRQAVARHNVYIEAWFSLAKAEIALGHREAASKMLQVLSSSLAEVSTWKWQECLVAFDLKEDQTLESAFNFILERMPRKVRDACFLARQYWGSWAAVAHHVRPANEPVLLQELIAGRELDAARELWDRMDRSGRPPERALTFRLCHALLHNQQIPDAKAVWNRETGIRRPRVHNGSFEEEPLNLAFGWRLAKHPDVAVERTPTESFDGRFSIHVRFLGTANVHFHHVTQILPVDPGAAYRLRFARKSRGLTTDQGVSVEVFGYACKGLYRSSDPVLGTQPWTVESLEFQVPEGCEAVAVRLRRRESLKFDSKILGDYWLDSVSLEPT</sequence>
<dbReference type="OrthoDB" id="5469253at2"/>
<organism evidence="1 2">
    <name type="scientific">Desulfoglaeba alkanexedens ALDC</name>
    <dbReference type="NCBI Taxonomy" id="980445"/>
    <lineage>
        <taxon>Bacteria</taxon>
        <taxon>Pseudomonadati</taxon>
        <taxon>Thermodesulfobacteriota</taxon>
        <taxon>Syntrophobacteria</taxon>
        <taxon>Syntrophobacterales</taxon>
        <taxon>Syntrophobacteraceae</taxon>
        <taxon>Desulfoglaeba</taxon>
    </lineage>
</organism>
<dbReference type="Proteomes" id="UP000298602">
    <property type="component" value="Chromosome"/>
</dbReference>
<dbReference type="KEGG" id="dax:FDQ92_00800"/>
<dbReference type="SUPFAM" id="SSF48452">
    <property type="entry name" value="TPR-like"/>
    <property type="match status" value="1"/>
</dbReference>